<proteinExistence type="predicted"/>
<evidence type="ECO:0000313" key="1">
    <source>
        <dbReference type="EMBL" id="GAI07197.1"/>
    </source>
</evidence>
<comment type="caution">
    <text evidence="1">The sequence shown here is derived from an EMBL/GenBank/DDBJ whole genome shotgun (WGS) entry which is preliminary data.</text>
</comment>
<protein>
    <submittedName>
        <fullName evidence="1">Uncharacterized protein</fullName>
    </submittedName>
</protein>
<sequence length="131" mass="15057">MIFGLIMSNESNEEIFPIFEEISNSFRRENQYFDILFDSISSVRIKKSLTEESISINAKKSGIVARTFIGSWKEYATQDVSELKNIEKRLPNVANKGKEINEFEAWKINKEIKPKINPSDIPNSGLIISLR</sequence>
<name>X1KJH1_9ZZZZ</name>
<organism evidence="1">
    <name type="scientific">marine sediment metagenome</name>
    <dbReference type="NCBI Taxonomy" id="412755"/>
    <lineage>
        <taxon>unclassified sequences</taxon>
        <taxon>metagenomes</taxon>
        <taxon>ecological metagenomes</taxon>
    </lineage>
</organism>
<dbReference type="AlphaFoldDB" id="X1KJH1"/>
<gene>
    <name evidence="1" type="ORF">S06H3_10358</name>
</gene>
<reference evidence="1" key="1">
    <citation type="journal article" date="2014" name="Front. Microbiol.">
        <title>High frequency of phylogenetically diverse reductive dehalogenase-homologous genes in deep subseafloor sedimentary metagenomes.</title>
        <authorList>
            <person name="Kawai M."/>
            <person name="Futagami T."/>
            <person name="Toyoda A."/>
            <person name="Takaki Y."/>
            <person name="Nishi S."/>
            <person name="Hori S."/>
            <person name="Arai W."/>
            <person name="Tsubouchi T."/>
            <person name="Morono Y."/>
            <person name="Uchiyama I."/>
            <person name="Ito T."/>
            <person name="Fujiyama A."/>
            <person name="Inagaki F."/>
            <person name="Takami H."/>
        </authorList>
    </citation>
    <scope>NUCLEOTIDE SEQUENCE</scope>
    <source>
        <strain evidence="1">Expedition CK06-06</strain>
    </source>
</reference>
<accession>X1KJH1</accession>
<dbReference type="EMBL" id="BARV01004782">
    <property type="protein sequence ID" value="GAI07197.1"/>
    <property type="molecule type" value="Genomic_DNA"/>
</dbReference>